<comment type="caution">
    <text evidence="3">The sequence shown here is derived from an EMBL/GenBank/DDBJ whole genome shotgun (WGS) entry which is preliminary data.</text>
</comment>
<feature type="transmembrane region" description="Helical" evidence="2">
    <location>
        <begin position="287"/>
        <end position="311"/>
    </location>
</feature>
<feature type="transmembrane region" description="Helical" evidence="2">
    <location>
        <begin position="223"/>
        <end position="241"/>
    </location>
</feature>
<evidence type="ECO:0000313" key="3">
    <source>
        <dbReference type="EMBL" id="GFH58424.1"/>
    </source>
</evidence>
<reference evidence="3 4" key="1">
    <citation type="journal article" date="2021" name="Sci. Rep.">
        <title>The genome of the diatom Chaetoceros tenuissimus carries an ancient integrated fragment of an extant virus.</title>
        <authorList>
            <person name="Hongo Y."/>
            <person name="Kimura K."/>
            <person name="Takaki Y."/>
            <person name="Yoshida Y."/>
            <person name="Baba S."/>
            <person name="Kobayashi G."/>
            <person name="Nagasaki K."/>
            <person name="Hano T."/>
            <person name="Tomaru Y."/>
        </authorList>
    </citation>
    <scope>NUCLEOTIDE SEQUENCE [LARGE SCALE GENOMIC DNA]</scope>
    <source>
        <strain evidence="3 4">NIES-3715</strain>
    </source>
</reference>
<accession>A0AAD3D9B9</accession>
<keyword evidence="4" id="KW-1185">Reference proteome</keyword>
<evidence type="ECO:0000313" key="4">
    <source>
        <dbReference type="Proteomes" id="UP001054902"/>
    </source>
</evidence>
<evidence type="ECO:0000256" key="1">
    <source>
        <dbReference type="SAM" id="MobiDB-lite"/>
    </source>
</evidence>
<keyword evidence="2" id="KW-0472">Membrane</keyword>
<organism evidence="3 4">
    <name type="scientific">Chaetoceros tenuissimus</name>
    <dbReference type="NCBI Taxonomy" id="426638"/>
    <lineage>
        <taxon>Eukaryota</taxon>
        <taxon>Sar</taxon>
        <taxon>Stramenopiles</taxon>
        <taxon>Ochrophyta</taxon>
        <taxon>Bacillariophyta</taxon>
        <taxon>Coscinodiscophyceae</taxon>
        <taxon>Chaetocerotophycidae</taxon>
        <taxon>Chaetocerotales</taxon>
        <taxon>Chaetocerotaceae</taxon>
        <taxon>Chaetoceros</taxon>
    </lineage>
</organism>
<feature type="transmembrane region" description="Helical" evidence="2">
    <location>
        <begin position="253"/>
        <end position="272"/>
    </location>
</feature>
<evidence type="ECO:0000256" key="2">
    <source>
        <dbReference type="SAM" id="Phobius"/>
    </source>
</evidence>
<feature type="transmembrane region" description="Helical" evidence="2">
    <location>
        <begin position="191"/>
        <end position="211"/>
    </location>
</feature>
<protein>
    <submittedName>
        <fullName evidence="3">Uncharacterized protein</fullName>
    </submittedName>
</protein>
<feature type="transmembrane region" description="Helical" evidence="2">
    <location>
        <begin position="12"/>
        <end position="37"/>
    </location>
</feature>
<dbReference type="Proteomes" id="UP001054902">
    <property type="component" value="Unassembled WGS sequence"/>
</dbReference>
<sequence length="317" mass="35659">MFKTMAGENNIFLCVTFAIGIGLCFAISAAIPAWFAAKDREVEEWNNDICRNEDAQKKQQDECREEVNSEEEIIDVDSFDDINSEKGELFDEQEEAKTVINGEVGSWFAWFAEEYKNADIEAPEKHSKPQTQKDKSDEESIPKYEKLSEEGFTSQKDIQGSESFLDDAYEEDAQPQVSDEIKKEKTSPRMWRIASFGSIAFQFLGVVFNYFALLYGPVSICTPISNCSLILFNVIILSYALKIEKKPNKETRVGNYLMLAAAIQVVFTGPNVDSILPISNENLQAQLLAPLSATILLAIIGIFILTILTAYSHYNFS</sequence>
<keyword evidence="2" id="KW-0812">Transmembrane</keyword>
<dbReference type="AlphaFoldDB" id="A0AAD3D9B9"/>
<feature type="region of interest" description="Disordered" evidence="1">
    <location>
        <begin position="121"/>
        <end position="142"/>
    </location>
</feature>
<proteinExistence type="predicted"/>
<gene>
    <name evidence="3" type="ORF">CTEN210_14900</name>
</gene>
<name>A0AAD3D9B9_9STRA</name>
<dbReference type="EMBL" id="BLLK01000062">
    <property type="protein sequence ID" value="GFH58424.1"/>
    <property type="molecule type" value="Genomic_DNA"/>
</dbReference>
<keyword evidence="2" id="KW-1133">Transmembrane helix</keyword>